<evidence type="ECO:0000313" key="3">
    <source>
        <dbReference type="Proteomes" id="UP000006882"/>
    </source>
</evidence>
<dbReference type="HOGENOM" id="CLU_2692440_0_0_1"/>
<organism evidence="2 3">
    <name type="scientific">Prunus persica</name>
    <name type="common">Peach</name>
    <name type="synonym">Amygdalus persica</name>
    <dbReference type="NCBI Taxonomy" id="3760"/>
    <lineage>
        <taxon>Eukaryota</taxon>
        <taxon>Viridiplantae</taxon>
        <taxon>Streptophyta</taxon>
        <taxon>Embryophyta</taxon>
        <taxon>Tracheophyta</taxon>
        <taxon>Spermatophyta</taxon>
        <taxon>Magnoliopsida</taxon>
        <taxon>eudicotyledons</taxon>
        <taxon>Gunneridae</taxon>
        <taxon>Pentapetalae</taxon>
        <taxon>rosids</taxon>
        <taxon>fabids</taxon>
        <taxon>Rosales</taxon>
        <taxon>Rosaceae</taxon>
        <taxon>Amygdaloideae</taxon>
        <taxon>Amygdaleae</taxon>
        <taxon>Prunus</taxon>
    </lineage>
</organism>
<name>M5VYU0_PRUPE</name>
<dbReference type="Proteomes" id="UP000006882">
    <property type="component" value="Chromosome G6"/>
</dbReference>
<evidence type="ECO:0000313" key="2">
    <source>
        <dbReference type="EMBL" id="ONI01146.1"/>
    </source>
</evidence>
<feature type="compositionally biased region" description="Polar residues" evidence="1">
    <location>
        <begin position="57"/>
        <end position="74"/>
    </location>
</feature>
<dbReference type="AlphaFoldDB" id="M5VYU0"/>
<dbReference type="Gramene" id="ONI01146">
    <property type="protein sequence ID" value="ONI01146"/>
    <property type="gene ID" value="PRUPE_6G124300"/>
</dbReference>
<gene>
    <name evidence="2" type="ORF">PRUPE_6G124300</name>
</gene>
<sequence length="74" mass="8833">MTVARLYMKHRINCIKYLIPRWRYFKNQQKFSLTWPKNNNKIQVILSNFPLQDGSKHSLSFQNPKSPLLPSLSQ</sequence>
<feature type="region of interest" description="Disordered" evidence="1">
    <location>
        <begin position="54"/>
        <end position="74"/>
    </location>
</feature>
<reference evidence="2 3" key="1">
    <citation type="journal article" date="2013" name="Nat. Genet.">
        <title>The high-quality draft genome of peach (Prunus persica) identifies unique patterns of genetic diversity, domestication and genome evolution.</title>
        <authorList>
            <consortium name="International Peach Genome Initiative"/>
            <person name="Verde I."/>
            <person name="Abbott A.G."/>
            <person name="Scalabrin S."/>
            <person name="Jung S."/>
            <person name="Shu S."/>
            <person name="Marroni F."/>
            <person name="Zhebentyayeva T."/>
            <person name="Dettori M.T."/>
            <person name="Grimwood J."/>
            <person name="Cattonaro F."/>
            <person name="Zuccolo A."/>
            <person name="Rossini L."/>
            <person name="Jenkins J."/>
            <person name="Vendramin E."/>
            <person name="Meisel L.A."/>
            <person name="Decroocq V."/>
            <person name="Sosinski B."/>
            <person name="Prochnik S."/>
            <person name="Mitros T."/>
            <person name="Policriti A."/>
            <person name="Cipriani G."/>
            <person name="Dondini L."/>
            <person name="Ficklin S."/>
            <person name="Goodstein D.M."/>
            <person name="Xuan P."/>
            <person name="Del Fabbro C."/>
            <person name="Aramini V."/>
            <person name="Copetti D."/>
            <person name="Gonzalez S."/>
            <person name="Horner D.S."/>
            <person name="Falchi R."/>
            <person name="Lucas S."/>
            <person name="Mica E."/>
            <person name="Maldonado J."/>
            <person name="Lazzari B."/>
            <person name="Bielenberg D."/>
            <person name="Pirona R."/>
            <person name="Miculan M."/>
            <person name="Barakat A."/>
            <person name="Testolin R."/>
            <person name="Stella A."/>
            <person name="Tartarini S."/>
            <person name="Tonutti P."/>
            <person name="Arus P."/>
            <person name="Orellana A."/>
            <person name="Wells C."/>
            <person name="Main D."/>
            <person name="Vizzotto G."/>
            <person name="Silva H."/>
            <person name="Salamini F."/>
            <person name="Schmutz J."/>
            <person name="Morgante M."/>
            <person name="Rokhsar D.S."/>
        </authorList>
    </citation>
    <scope>NUCLEOTIDE SEQUENCE [LARGE SCALE GENOMIC DNA]</scope>
    <source>
        <strain evidence="3">cv. Nemared</strain>
    </source>
</reference>
<dbReference type="EMBL" id="CM007656">
    <property type="protein sequence ID" value="ONI01146.1"/>
    <property type="molecule type" value="Genomic_DNA"/>
</dbReference>
<accession>M5VYU0</accession>
<keyword evidence="3" id="KW-1185">Reference proteome</keyword>
<proteinExistence type="predicted"/>
<protein>
    <submittedName>
        <fullName evidence="2">Uncharacterized protein</fullName>
    </submittedName>
</protein>
<evidence type="ECO:0000256" key="1">
    <source>
        <dbReference type="SAM" id="MobiDB-lite"/>
    </source>
</evidence>